<name>A0A0M4TL84_CAMC5</name>
<dbReference type="KEGG" id="ccv:CCV52592_2251"/>
<dbReference type="NCBIfam" id="TIGR00051">
    <property type="entry name" value="YbgC/FadM family acyl-CoA thioesterase"/>
    <property type="match status" value="1"/>
</dbReference>
<evidence type="ECO:0000256" key="1">
    <source>
        <dbReference type="ARBA" id="ARBA00005953"/>
    </source>
</evidence>
<evidence type="ECO:0000256" key="2">
    <source>
        <dbReference type="ARBA" id="ARBA00022801"/>
    </source>
</evidence>
<dbReference type="Gene3D" id="3.10.129.10">
    <property type="entry name" value="Hotdog Thioesterase"/>
    <property type="match status" value="1"/>
</dbReference>
<dbReference type="PANTHER" id="PTHR31793">
    <property type="entry name" value="4-HYDROXYBENZOYL-COA THIOESTERASE FAMILY MEMBER"/>
    <property type="match status" value="1"/>
</dbReference>
<reference evidence="4" key="1">
    <citation type="submission" date="2016-07" db="EMBL/GenBank/DDBJ databases">
        <title>Comparative genomics of the Campylobacter concisus group.</title>
        <authorList>
            <person name="Miller W.G."/>
            <person name="Yee E."/>
            <person name="Chapman M.H."/>
            <person name="Huynh S."/>
            <person name="Bono J.L."/>
            <person name="On S.L.W."/>
            <person name="StLeger J."/>
            <person name="Foster G."/>
            <person name="Parker C.T."/>
        </authorList>
    </citation>
    <scope>NUCLEOTIDE SEQUENCE</scope>
    <source>
        <strain evidence="4">525.92</strain>
    </source>
</reference>
<dbReference type="InterPro" id="IPR008272">
    <property type="entry name" value="HB-CoA_thioesterase_AS"/>
</dbReference>
<dbReference type="OrthoDB" id="9808429at2"/>
<dbReference type="InterPro" id="IPR006684">
    <property type="entry name" value="YbgC/YbaW"/>
</dbReference>
<evidence type="ECO:0000313" key="5">
    <source>
        <dbReference type="Proteomes" id="UP000006380"/>
    </source>
</evidence>
<protein>
    <submittedName>
        <fullName evidence="4">Acyl-CoA thioesterase</fullName>
    </submittedName>
</protein>
<keyword evidence="5" id="KW-1185">Reference proteome</keyword>
<accession>A0A0M4TL84</accession>
<dbReference type="PIRSF" id="PIRSF003230">
    <property type="entry name" value="YbgC"/>
    <property type="match status" value="1"/>
</dbReference>
<evidence type="ECO:0000313" key="4">
    <source>
        <dbReference type="EMBL" id="ALF45127.1"/>
    </source>
</evidence>
<comment type="similarity">
    <text evidence="1">Belongs to the 4-hydroxybenzoyl-CoA thioesterase family.</text>
</comment>
<dbReference type="SUPFAM" id="SSF54637">
    <property type="entry name" value="Thioesterase/thiol ester dehydrase-isomerase"/>
    <property type="match status" value="1"/>
</dbReference>
<dbReference type="InterPro" id="IPR006683">
    <property type="entry name" value="Thioestr_dom"/>
</dbReference>
<dbReference type="PROSITE" id="PS01328">
    <property type="entry name" value="4HBCOA_THIOESTERASE"/>
    <property type="match status" value="1"/>
</dbReference>
<sequence length="135" mass="15204">MKIRVYYEDTDAGGIVYHANYIKFCERARSEMLFDSKLDVFSPSCYFVVTGINAKFIKPAVLGDMLEVKTSAKEIKKASLVLRQEIFRIAKENEVSSELIFAADITVACLDHSRPCRMSEELVSFFRSLAAGSKS</sequence>
<proteinExistence type="inferred from homology"/>
<dbReference type="STRING" id="360105.CCV52592_2251"/>
<dbReference type="EMBL" id="CP000767">
    <property type="protein sequence ID" value="ALF45127.1"/>
    <property type="molecule type" value="Genomic_DNA"/>
</dbReference>
<dbReference type="PANTHER" id="PTHR31793:SF37">
    <property type="entry name" value="ACYL-COA THIOESTER HYDROLASE YBGC"/>
    <property type="match status" value="1"/>
</dbReference>
<dbReference type="RefSeq" id="WP_034966481.1">
    <property type="nucleotide sequence ID" value="NC_009715.2"/>
</dbReference>
<evidence type="ECO:0000259" key="3">
    <source>
        <dbReference type="Pfam" id="PF03061"/>
    </source>
</evidence>
<keyword evidence="2" id="KW-0378">Hydrolase</keyword>
<feature type="domain" description="Thioesterase" evidence="3">
    <location>
        <begin position="13"/>
        <end position="88"/>
    </location>
</feature>
<gene>
    <name evidence="4" type="ORF">CCV52592_2251</name>
</gene>
<organism evidence="4 5">
    <name type="scientific">Campylobacter curvus (strain 525.92)</name>
    <dbReference type="NCBI Taxonomy" id="360105"/>
    <lineage>
        <taxon>Bacteria</taxon>
        <taxon>Pseudomonadati</taxon>
        <taxon>Campylobacterota</taxon>
        <taxon>Epsilonproteobacteria</taxon>
        <taxon>Campylobacterales</taxon>
        <taxon>Campylobacteraceae</taxon>
        <taxon>Campylobacter</taxon>
    </lineage>
</organism>
<dbReference type="InterPro" id="IPR050563">
    <property type="entry name" value="4-hydroxybenzoyl-CoA_TE"/>
</dbReference>
<dbReference type="AlphaFoldDB" id="A0A0M4TL84"/>
<dbReference type="InterPro" id="IPR029069">
    <property type="entry name" value="HotDog_dom_sf"/>
</dbReference>
<dbReference type="CDD" id="cd00586">
    <property type="entry name" value="4HBT"/>
    <property type="match status" value="1"/>
</dbReference>
<dbReference type="GO" id="GO:0047617">
    <property type="term" value="F:fatty acyl-CoA hydrolase activity"/>
    <property type="evidence" value="ECO:0007669"/>
    <property type="project" value="TreeGrafter"/>
</dbReference>
<dbReference type="Proteomes" id="UP000006380">
    <property type="component" value="Chromosome"/>
</dbReference>
<dbReference type="Pfam" id="PF03061">
    <property type="entry name" value="4HBT"/>
    <property type="match status" value="1"/>
</dbReference>